<dbReference type="EMBL" id="FORA01000001">
    <property type="protein sequence ID" value="SFI55293.1"/>
    <property type="molecule type" value="Genomic_DNA"/>
</dbReference>
<accession>A0A1I3J510</accession>
<evidence type="ECO:0000313" key="2">
    <source>
        <dbReference type="EMBL" id="SFI55293.1"/>
    </source>
</evidence>
<dbReference type="InterPro" id="IPR003673">
    <property type="entry name" value="CoA-Trfase_fam_III"/>
</dbReference>
<dbReference type="InterPro" id="IPR050483">
    <property type="entry name" value="CoA-transferase_III_domain"/>
</dbReference>
<proteinExistence type="predicted"/>
<dbReference type="Gene3D" id="3.40.50.10540">
    <property type="entry name" value="Crotonobetainyl-coa:carnitine coa-transferase, domain 1"/>
    <property type="match status" value="1"/>
</dbReference>
<sequence>MSAQAPDGPLAGITILDLTNVLAGPFACHQLAHLGATVTKVEMPEGGDLARQLGQDEALSARGMGISFLAPNAGKRSLTLNLKTAEGRAVLLRLVRKADVLVENFRPGVMDRLGVGADVLRAANPALIYCAISGFGQSGPLADRPAYDQIVQGMSGAMAITGDAACAPQRAGWPVSDTVGGLTAAMAISAALNQRPRGCVIDVSMLDSLLATMGWAVSNWLVGGVRPVPAGNENLTSAPSAAYACADGPLNIAANKQDQWEALARHLGLATLIDDPRFVTRADRKANRSALNAALGAVLATRPAETWETELNAIGVPAGRILSVEAALDHPQVKGRDQIATYALEDGREIRAFRTGLHIDGAAPRVTAPPPELGADTDAILREAGYTPEDIADLRRSGAI</sequence>
<dbReference type="Pfam" id="PF02515">
    <property type="entry name" value="CoA_transf_3"/>
    <property type="match status" value="1"/>
</dbReference>
<organism evidence="2 3">
    <name type="scientific">Jannaschia pohangensis</name>
    <dbReference type="NCBI Taxonomy" id="390807"/>
    <lineage>
        <taxon>Bacteria</taxon>
        <taxon>Pseudomonadati</taxon>
        <taxon>Pseudomonadota</taxon>
        <taxon>Alphaproteobacteria</taxon>
        <taxon>Rhodobacterales</taxon>
        <taxon>Roseobacteraceae</taxon>
        <taxon>Jannaschia</taxon>
    </lineage>
</organism>
<dbReference type="AlphaFoldDB" id="A0A1I3J510"/>
<keyword evidence="1 2" id="KW-0808">Transferase</keyword>
<gene>
    <name evidence="2" type="ORF">SAMN04488095_1208</name>
</gene>
<dbReference type="Proteomes" id="UP000199110">
    <property type="component" value="Unassembled WGS sequence"/>
</dbReference>
<name>A0A1I3J510_9RHOB</name>
<dbReference type="PANTHER" id="PTHR48207">
    <property type="entry name" value="SUCCINATE--HYDROXYMETHYLGLUTARATE COA-TRANSFERASE"/>
    <property type="match status" value="1"/>
</dbReference>
<dbReference type="InterPro" id="IPR044855">
    <property type="entry name" value="CoA-Trfase_III_dom3_sf"/>
</dbReference>
<dbReference type="InterPro" id="IPR023606">
    <property type="entry name" value="CoA-Trfase_III_dom_1_sf"/>
</dbReference>
<evidence type="ECO:0000313" key="3">
    <source>
        <dbReference type="Proteomes" id="UP000199110"/>
    </source>
</evidence>
<reference evidence="2 3" key="1">
    <citation type="submission" date="2016-10" db="EMBL/GenBank/DDBJ databases">
        <authorList>
            <person name="de Groot N.N."/>
        </authorList>
    </citation>
    <scope>NUCLEOTIDE SEQUENCE [LARGE SCALE GENOMIC DNA]</scope>
    <source>
        <strain evidence="2 3">DSM 19073</strain>
    </source>
</reference>
<dbReference type="PANTHER" id="PTHR48207:SF3">
    <property type="entry name" value="SUCCINATE--HYDROXYMETHYLGLUTARATE COA-TRANSFERASE"/>
    <property type="match status" value="1"/>
</dbReference>
<keyword evidence="3" id="KW-1185">Reference proteome</keyword>
<dbReference type="RefSeq" id="WP_092778030.1">
    <property type="nucleotide sequence ID" value="NZ_FORA01000001.1"/>
</dbReference>
<dbReference type="GO" id="GO:0008410">
    <property type="term" value="F:CoA-transferase activity"/>
    <property type="evidence" value="ECO:0007669"/>
    <property type="project" value="TreeGrafter"/>
</dbReference>
<protein>
    <submittedName>
        <fullName evidence="2">Crotonobetainyl-CoA:carnitine CoA-transferase CaiB</fullName>
    </submittedName>
</protein>
<dbReference type="SUPFAM" id="SSF89796">
    <property type="entry name" value="CoA-transferase family III (CaiB/BaiF)"/>
    <property type="match status" value="1"/>
</dbReference>
<evidence type="ECO:0000256" key="1">
    <source>
        <dbReference type="ARBA" id="ARBA00022679"/>
    </source>
</evidence>
<dbReference type="OrthoDB" id="7208981at2"/>
<dbReference type="Gene3D" id="3.30.1540.10">
    <property type="entry name" value="formyl-coa transferase, domain 3"/>
    <property type="match status" value="1"/>
</dbReference>
<dbReference type="STRING" id="390807.SAMN04488095_1208"/>